<keyword evidence="3" id="KW-1185">Reference proteome</keyword>
<sequence length="127" mass="15179">MESQKLEIQINELADKIDVPLGLIPKINEANDYAKPFIDVGVGDIFYYVIRECGVEYERILYKDKDELLYRIFKDITFEMVANDELKNRNNHQDFRIILFKKQEELMRLLDDHWGGLIKSENDKYME</sequence>
<feature type="domain" description="Immunity protein 63" evidence="1">
    <location>
        <begin position="44"/>
        <end position="122"/>
    </location>
</feature>
<dbReference type="RefSeq" id="WP_166520354.1">
    <property type="nucleotide sequence ID" value="NZ_JAAABJ010000642.1"/>
</dbReference>
<dbReference type="Proteomes" id="UP000553459">
    <property type="component" value="Unassembled WGS sequence"/>
</dbReference>
<comment type="caution">
    <text evidence="2">The sequence shown here is derived from an EMBL/GenBank/DDBJ whole genome shotgun (WGS) entry which is preliminary data.</text>
</comment>
<organism evidence="2 3">
    <name type="scientific">Elizabethkingia argenteiflava</name>
    <dbReference type="NCBI Taxonomy" id="2681556"/>
    <lineage>
        <taxon>Bacteria</taxon>
        <taxon>Pseudomonadati</taxon>
        <taxon>Bacteroidota</taxon>
        <taxon>Flavobacteriia</taxon>
        <taxon>Flavobacteriales</taxon>
        <taxon>Weeksellaceae</taxon>
        <taxon>Elizabethkingia</taxon>
    </lineage>
</organism>
<dbReference type="Pfam" id="PF15599">
    <property type="entry name" value="Imm63"/>
    <property type="match status" value="1"/>
</dbReference>
<protein>
    <recommendedName>
        <fullName evidence="1">Immunity protein 63 domain-containing protein</fullName>
    </recommendedName>
</protein>
<dbReference type="EMBL" id="JAAABJ010000642">
    <property type="protein sequence ID" value="NAW52101.1"/>
    <property type="molecule type" value="Genomic_DNA"/>
</dbReference>
<dbReference type="InterPro" id="IPR028952">
    <property type="entry name" value="Imm63"/>
</dbReference>
<evidence type="ECO:0000313" key="2">
    <source>
        <dbReference type="EMBL" id="NAW52101.1"/>
    </source>
</evidence>
<evidence type="ECO:0000259" key="1">
    <source>
        <dbReference type="Pfam" id="PF15599"/>
    </source>
</evidence>
<evidence type="ECO:0000313" key="3">
    <source>
        <dbReference type="Proteomes" id="UP000553459"/>
    </source>
</evidence>
<gene>
    <name evidence="2" type="ORF">GNY06_12210</name>
</gene>
<reference evidence="2 3" key="1">
    <citation type="submission" date="2019-11" db="EMBL/GenBank/DDBJ databases">
        <title>Characterization of Elizabethkingia argenteiflava sp. nov., isolated from inner surface of Soybean Pods.</title>
        <authorList>
            <person name="Mo S."/>
        </authorList>
    </citation>
    <scope>NUCLEOTIDE SEQUENCE [LARGE SCALE GENOMIC DNA]</scope>
    <source>
        <strain evidence="2 3">YB22</strain>
    </source>
</reference>
<dbReference type="AlphaFoldDB" id="A0A845PYW7"/>
<name>A0A845PYW7_9FLAO</name>
<accession>A0A845PYW7</accession>
<proteinExistence type="predicted"/>